<comment type="caution">
    <text evidence="1">The sequence shown here is derived from an EMBL/GenBank/DDBJ whole genome shotgun (WGS) entry which is preliminary data.</text>
</comment>
<evidence type="ECO:0000313" key="1">
    <source>
        <dbReference type="EMBL" id="KAI3841280.1"/>
    </source>
</evidence>
<dbReference type="Proteomes" id="UP001202328">
    <property type="component" value="Unassembled WGS sequence"/>
</dbReference>
<protein>
    <submittedName>
        <fullName evidence="1">Uncharacterized protein</fullName>
    </submittedName>
</protein>
<sequence length="69" mass="7837">MGGRVRLSSQVSRFIHLSSIMLWDIELNGCLQPKLVRTLVVYEFNLHQSITSVKKQAKTSIACLSYEVL</sequence>
<dbReference type="AlphaFoldDB" id="A0AAD4X5M8"/>
<organism evidence="1 2">
    <name type="scientific">Papaver atlanticum</name>
    <dbReference type="NCBI Taxonomy" id="357466"/>
    <lineage>
        <taxon>Eukaryota</taxon>
        <taxon>Viridiplantae</taxon>
        <taxon>Streptophyta</taxon>
        <taxon>Embryophyta</taxon>
        <taxon>Tracheophyta</taxon>
        <taxon>Spermatophyta</taxon>
        <taxon>Magnoliopsida</taxon>
        <taxon>Ranunculales</taxon>
        <taxon>Papaveraceae</taxon>
        <taxon>Papaveroideae</taxon>
        <taxon>Papaver</taxon>
    </lineage>
</organism>
<proteinExistence type="predicted"/>
<name>A0AAD4X5M8_9MAGN</name>
<evidence type="ECO:0000313" key="2">
    <source>
        <dbReference type="Proteomes" id="UP001202328"/>
    </source>
</evidence>
<keyword evidence="2" id="KW-1185">Reference proteome</keyword>
<gene>
    <name evidence="1" type="ORF">MKW98_007761</name>
</gene>
<dbReference type="EMBL" id="JAJJMB010017174">
    <property type="protein sequence ID" value="KAI3841280.1"/>
    <property type="molecule type" value="Genomic_DNA"/>
</dbReference>
<reference evidence="1" key="1">
    <citation type="submission" date="2022-04" db="EMBL/GenBank/DDBJ databases">
        <title>A functionally conserved STORR gene fusion in Papaver species that diverged 16.8 million years ago.</title>
        <authorList>
            <person name="Catania T."/>
        </authorList>
    </citation>
    <scope>NUCLEOTIDE SEQUENCE</scope>
    <source>
        <strain evidence="1">S-188037</strain>
    </source>
</reference>
<accession>A0AAD4X5M8</accession>